<proteinExistence type="predicted"/>
<evidence type="ECO:0000313" key="3">
    <source>
        <dbReference type="Proteomes" id="UP000242146"/>
    </source>
</evidence>
<dbReference type="InterPro" id="IPR031804">
    <property type="entry name" value="DUF4743"/>
</dbReference>
<dbReference type="AlphaFoldDB" id="A0A1X2GDI2"/>
<evidence type="ECO:0000313" key="2">
    <source>
        <dbReference type="EMBL" id="ORX51265.1"/>
    </source>
</evidence>
<dbReference type="EMBL" id="MCGT01000021">
    <property type="protein sequence ID" value="ORX51265.1"/>
    <property type="molecule type" value="Genomic_DNA"/>
</dbReference>
<dbReference type="Pfam" id="PF15916">
    <property type="entry name" value="DUF4743"/>
    <property type="match status" value="1"/>
</dbReference>
<dbReference type="Pfam" id="PF00293">
    <property type="entry name" value="NUDIX"/>
    <property type="match status" value="1"/>
</dbReference>
<reference evidence="2 3" key="1">
    <citation type="submission" date="2016-07" db="EMBL/GenBank/DDBJ databases">
        <title>Pervasive Adenine N6-methylation of Active Genes in Fungi.</title>
        <authorList>
            <consortium name="DOE Joint Genome Institute"/>
            <person name="Mondo S.J."/>
            <person name="Dannebaum R.O."/>
            <person name="Kuo R.C."/>
            <person name="Labutti K."/>
            <person name="Haridas S."/>
            <person name="Kuo A."/>
            <person name="Salamov A."/>
            <person name="Ahrendt S.R."/>
            <person name="Lipzen A."/>
            <person name="Sullivan W."/>
            <person name="Andreopoulos W.B."/>
            <person name="Clum A."/>
            <person name="Lindquist E."/>
            <person name="Daum C."/>
            <person name="Ramamoorthy G.K."/>
            <person name="Gryganskyi A."/>
            <person name="Culley D."/>
            <person name="Magnuson J.K."/>
            <person name="James T.Y."/>
            <person name="O'Malley M.A."/>
            <person name="Stajich J.E."/>
            <person name="Spatafora J.W."/>
            <person name="Visel A."/>
            <person name="Grigoriev I.V."/>
        </authorList>
    </citation>
    <scope>NUCLEOTIDE SEQUENCE [LARGE SCALE GENOMIC DNA]</scope>
    <source>
        <strain evidence="2 3">NRRL 3301</strain>
    </source>
</reference>
<dbReference type="Proteomes" id="UP000242146">
    <property type="component" value="Unassembled WGS sequence"/>
</dbReference>
<dbReference type="FunFam" id="3.90.79.10:FF:000019">
    <property type="entry name" value="Thiamin pyrophosphokinase, putative"/>
    <property type="match status" value="1"/>
</dbReference>
<gene>
    <name evidence="2" type="ORF">DM01DRAFT_1087532</name>
</gene>
<organism evidence="2 3">
    <name type="scientific">Hesseltinella vesiculosa</name>
    <dbReference type="NCBI Taxonomy" id="101127"/>
    <lineage>
        <taxon>Eukaryota</taxon>
        <taxon>Fungi</taxon>
        <taxon>Fungi incertae sedis</taxon>
        <taxon>Mucoromycota</taxon>
        <taxon>Mucoromycotina</taxon>
        <taxon>Mucoromycetes</taxon>
        <taxon>Mucorales</taxon>
        <taxon>Cunninghamellaceae</taxon>
        <taxon>Hesseltinella</taxon>
    </lineage>
</organism>
<dbReference type="InterPro" id="IPR000086">
    <property type="entry name" value="NUDIX_hydrolase_dom"/>
</dbReference>
<dbReference type="InterPro" id="IPR015797">
    <property type="entry name" value="NUDIX_hydrolase-like_dom_sf"/>
</dbReference>
<dbReference type="PANTHER" id="PTHR13622">
    <property type="entry name" value="THIAMIN PYROPHOSPHOKINASE"/>
    <property type="match status" value="1"/>
</dbReference>
<dbReference type="SUPFAM" id="SSF55811">
    <property type="entry name" value="Nudix"/>
    <property type="match status" value="1"/>
</dbReference>
<dbReference type="OrthoDB" id="10261522at2759"/>
<dbReference type="PANTHER" id="PTHR13622:SF8">
    <property type="entry name" value="THIAMIN PYROPHOSPHOKINASE 1"/>
    <property type="match status" value="1"/>
</dbReference>
<dbReference type="CDD" id="cd03676">
    <property type="entry name" value="NUDIX_Tnr3_like"/>
    <property type="match status" value="1"/>
</dbReference>
<dbReference type="Gene3D" id="3.90.79.10">
    <property type="entry name" value="Nucleoside Triphosphate Pyrophosphohydrolase"/>
    <property type="match status" value="1"/>
</dbReference>
<feature type="domain" description="Nudix hydrolase" evidence="1">
    <location>
        <begin position="131"/>
        <end position="269"/>
    </location>
</feature>
<sequence>MVTFTNLLQVVQHCDKYPYTVTNDGARLLLEDNVCVGTILPPVLNELVAYNQTLDPCPFVICDTAVHFNEHITTMDERTKTVETLMNHWRTQQTFSALAGWRNELYAVYGKDGQPAFVMERAATPLFGISTFGVHVNGFVLDQGEIKMWVARRSLSKPTWPGVLDNCVAGGIPYGYSTKETVVKECDEEANIPESLAQHAKNVSVVSYYTTSQYGLQPETEFVFDLELPLDYQPTPKDGEVECFYLWTLDQVKESVLRGDWKPNCALVVVDFMMRHAYITADNEPDYIDISYHLHRRLEFPCPKIALAIKSL</sequence>
<comment type="caution">
    <text evidence="2">The sequence shown here is derived from an EMBL/GenBank/DDBJ whole genome shotgun (WGS) entry which is preliminary data.</text>
</comment>
<accession>A0A1X2GDI2</accession>
<evidence type="ECO:0000259" key="1">
    <source>
        <dbReference type="PROSITE" id="PS51462"/>
    </source>
</evidence>
<keyword evidence="3" id="KW-1185">Reference proteome</keyword>
<dbReference type="GO" id="GO:0044715">
    <property type="term" value="F:8-oxo-dGDP phosphatase activity"/>
    <property type="evidence" value="ECO:0007669"/>
    <property type="project" value="UniProtKB-ARBA"/>
</dbReference>
<dbReference type="STRING" id="101127.A0A1X2GDI2"/>
<name>A0A1X2GDI2_9FUNG</name>
<protein>
    <recommendedName>
        <fullName evidence="1">Nudix hydrolase domain-containing protein</fullName>
    </recommendedName>
</protein>
<dbReference type="PROSITE" id="PS51462">
    <property type="entry name" value="NUDIX"/>
    <property type="match status" value="1"/>
</dbReference>